<dbReference type="GO" id="GO:0006865">
    <property type="term" value="P:amino acid transport"/>
    <property type="evidence" value="ECO:0007669"/>
    <property type="project" value="UniProtKB-KW"/>
</dbReference>
<dbReference type="GO" id="GO:0005886">
    <property type="term" value="C:plasma membrane"/>
    <property type="evidence" value="ECO:0007669"/>
    <property type="project" value="UniProtKB-SubCell"/>
</dbReference>
<sequence>MDWFELLFAAEVAVGGLLSGVMYALVAIGFVLIYKTSGVLNFAQGAMVLFAALTFVNLVERGVPFWVSVAVTLAAMTALGFGIERTVLRPLANRSPMTLFMATLGLSYVIEGAAQLIWGTQVHRLDLGISNAPFEVWGIFISTFDLVAAAIAAALVAALTAFFRFTHTGLAFRAVADDQFAALAVGLRLDRIWATVWAAAGVVALVAGLLWGARLGVQFSLSLIVLKALPVLVLGGFDSILGAIVAGLVIGATEKLAEVYIGPFFGGGIEGWFAYAVALIVLLVRPSGLFGQKRVERY</sequence>
<dbReference type="InterPro" id="IPR052157">
    <property type="entry name" value="BCAA_transport_permease"/>
</dbReference>
<dbReference type="CDD" id="cd06582">
    <property type="entry name" value="TM_PBP1_LivH_like"/>
    <property type="match status" value="1"/>
</dbReference>
<dbReference type="InterPro" id="IPR001851">
    <property type="entry name" value="ABC_transp_permease"/>
</dbReference>
<dbReference type="OrthoDB" id="9779023at2"/>
<gene>
    <name evidence="10" type="ORF">GCM10010991_37400</name>
</gene>
<dbReference type="AlphaFoldDB" id="A0A917YQR0"/>
<keyword evidence="7 9" id="KW-0472">Membrane</keyword>
<dbReference type="GO" id="GO:0022857">
    <property type="term" value="F:transmembrane transporter activity"/>
    <property type="evidence" value="ECO:0007669"/>
    <property type="project" value="InterPro"/>
</dbReference>
<dbReference type="Pfam" id="PF02653">
    <property type="entry name" value="BPD_transp_2"/>
    <property type="match status" value="1"/>
</dbReference>
<protein>
    <submittedName>
        <fullName evidence="10">Branched-chain amino acid ABC transporter permease</fullName>
    </submittedName>
</protein>
<evidence type="ECO:0000256" key="4">
    <source>
        <dbReference type="ARBA" id="ARBA00022692"/>
    </source>
</evidence>
<reference evidence="10 11" key="1">
    <citation type="journal article" date="2014" name="Int. J. Syst. Evol. Microbiol.">
        <title>Complete genome sequence of Corynebacterium casei LMG S-19264T (=DSM 44701T), isolated from a smear-ripened cheese.</title>
        <authorList>
            <consortium name="US DOE Joint Genome Institute (JGI-PGF)"/>
            <person name="Walter F."/>
            <person name="Albersmeier A."/>
            <person name="Kalinowski J."/>
            <person name="Ruckert C."/>
        </authorList>
    </citation>
    <scope>NUCLEOTIDE SEQUENCE [LARGE SCALE GENOMIC DNA]</scope>
    <source>
        <strain evidence="10 11">CGMCC 1.7029</strain>
    </source>
</reference>
<feature type="transmembrane region" description="Helical" evidence="9">
    <location>
        <begin position="138"/>
        <end position="163"/>
    </location>
</feature>
<keyword evidence="2" id="KW-0813">Transport</keyword>
<dbReference type="RefSeq" id="WP_146284763.1">
    <property type="nucleotide sequence ID" value="NZ_BMLP01000016.1"/>
</dbReference>
<feature type="transmembrane region" description="Helical" evidence="9">
    <location>
        <begin position="264"/>
        <end position="284"/>
    </location>
</feature>
<evidence type="ECO:0000256" key="5">
    <source>
        <dbReference type="ARBA" id="ARBA00022970"/>
    </source>
</evidence>
<feature type="transmembrane region" description="Helical" evidence="9">
    <location>
        <begin position="39"/>
        <end position="59"/>
    </location>
</feature>
<evidence type="ECO:0000313" key="11">
    <source>
        <dbReference type="Proteomes" id="UP000598196"/>
    </source>
</evidence>
<feature type="transmembrane region" description="Helical" evidence="9">
    <location>
        <begin position="229"/>
        <end position="252"/>
    </location>
</feature>
<keyword evidence="4 9" id="KW-0812">Transmembrane</keyword>
<evidence type="ECO:0000256" key="8">
    <source>
        <dbReference type="ARBA" id="ARBA00037998"/>
    </source>
</evidence>
<organism evidence="10 11">
    <name type="scientific">Gemmobacter aquaticus</name>
    <dbReference type="NCBI Taxonomy" id="490185"/>
    <lineage>
        <taxon>Bacteria</taxon>
        <taxon>Pseudomonadati</taxon>
        <taxon>Pseudomonadota</taxon>
        <taxon>Alphaproteobacteria</taxon>
        <taxon>Rhodobacterales</taxon>
        <taxon>Paracoccaceae</taxon>
        <taxon>Gemmobacter</taxon>
    </lineage>
</organism>
<evidence type="ECO:0000313" key="10">
    <source>
        <dbReference type="EMBL" id="GGO39100.1"/>
    </source>
</evidence>
<feature type="transmembrane region" description="Helical" evidence="9">
    <location>
        <begin position="195"/>
        <end position="217"/>
    </location>
</feature>
<dbReference type="PANTHER" id="PTHR11795">
    <property type="entry name" value="BRANCHED-CHAIN AMINO ACID TRANSPORT SYSTEM PERMEASE PROTEIN LIVH"/>
    <property type="match status" value="1"/>
</dbReference>
<dbReference type="EMBL" id="BMLP01000016">
    <property type="protein sequence ID" value="GGO39100.1"/>
    <property type="molecule type" value="Genomic_DNA"/>
</dbReference>
<evidence type="ECO:0000256" key="6">
    <source>
        <dbReference type="ARBA" id="ARBA00022989"/>
    </source>
</evidence>
<comment type="subcellular location">
    <subcellularLocation>
        <location evidence="1">Cell membrane</location>
        <topology evidence="1">Multi-pass membrane protein</topology>
    </subcellularLocation>
</comment>
<evidence type="ECO:0000256" key="7">
    <source>
        <dbReference type="ARBA" id="ARBA00023136"/>
    </source>
</evidence>
<evidence type="ECO:0000256" key="3">
    <source>
        <dbReference type="ARBA" id="ARBA00022475"/>
    </source>
</evidence>
<keyword evidence="5" id="KW-0029">Amino-acid transport</keyword>
<keyword evidence="11" id="KW-1185">Reference proteome</keyword>
<keyword evidence="6 9" id="KW-1133">Transmembrane helix</keyword>
<dbReference type="Proteomes" id="UP000598196">
    <property type="component" value="Unassembled WGS sequence"/>
</dbReference>
<feature type="transmembrane region" description="Helical" evidence="9">
    <location>
        <begin position="6"/>
        <end position="32"/>
    </location>
</feature>
<name>A0A917YQR0_9RHOB</name>
<comment type="caution">
    <text evidence="10">The sequence shown here is derived from an EMBL/GenBank/DDBJ whole genome shotgun (WGS) entry which is preliminary data.</text>
</comment>
<dbReference type="PANTHER" id="PTHR11795:SF451">
    <property type="entry name" value="ABC TRANSPORTER PERMEASE PROTEIN"/>
    <property type="match status" value="1"/>
</dbReference>
<evidence type="ECO:0000256" key="2">
    <source>
        <dbReference type="ARBA" id="ARBA00022448"/>
    </source>
</evidence>
<feature type="transmembrane region" description="Helical" evidence="9">
    <location>
        <begin position="65"/>
        <end position="87"/>
    </location>
</feature>
<keyword evidence="3" id="KW-1003">Cell membrane</keyword>
<proteinExistence type="inferred from homology"/>
<evidence type="ECO:0000256" key="9">
    <source>
        <dbReference type="SAM" id="Phobius"/>
    </source>
</evidence>
<feature type="transmembrane region" description="Helical" evidence="9">
    <location>
        <begin position="99"/>
        <end position="118"/>
    </location>
</feature>
<evidence type="ECO:0000256" key="1">
    <source>
        <dbReference type="ARBA" id="ARBA00004651"/>
    </source>
</evidence>
<accession>A0A917YQR0</accession>
<comment type="similarity">
    <text evidence="8">Belongs to the binding-protein-dependent transport system permease family. LivHM subfamily.</text>
</comment>